<dbReference type="Proteomes" id="UP000477911">
    <property type="component" value="Unassembled WGS sequence"/>
</dbReference>
<dbReference type="InterPro" id="IPR043605">
    <property type="entry name" value="DUF883_C"/>
</dbReference>
<reference evidence="3 4" key="1">
    <citation type="submission" date="2019-12" db="EMBL/GenBank/DDBJ databases">
        <authorList>
            <person name="Li M."/>
        </authorList>
    </citation>
    <scope>NUCLEOTIDE SEQUENCE [LARGE SCALE GENOMIC DNA]</scope>
    <source>
        <strain evidence="3 4">GBMRC 2024</strain>
    </source>
</reference>
<accession>A0A6L7GAH1</accession>
<protein>
    <submittedName>
        <fullName evidence="3">DUF883 family protein</fullName>
    </submittedName>
</protein>
<evidence type="ECO:0000313" key="4">
    <source>
        <dbReference type="Proteomes" id="UP000477911"/>
    </source>
</evidence>
<dbReference type="PANTHER" id="PTHR35893:SF3">
    <property type="entry name" value="INNER MEMBRANE PROTEIN"/>
    <property type="match status" value="1"/>
</dbReference>
<gene>
    <name evidence="3" type="ORF">GR170_22135</name>
</gene>
<proteinExistence type="predicted"/>
<dbReference type="Pfam" id="PF19029">
    <property type="entry name" value="DUF883_C"/>
    <property type="match status" value="1"/>
</dbReference>
<dbReference type="InterPro" id="IPR010279">
    <property type="entry name" value="YqjD/ElaB"/>
</dbReference>
<evidence type="ECO:0000259" key="2">
    <source>
        <dbReference type="Pfam" id="PF19029"/>
    </source>
</evidence>
<dbReference type="GO" id="GO:0043022">
    <property type="term" value="F:ribosome binding"/>
    <property type="evidence" value="ECO:0007669"/>
    <property type="project" value="InterPro"/>
</dbReference>
<dbReference type="RefSeq" id="WP_160896655.1">
    <property type="nucleotide sequence ID" value="NZ_WUMU01000030.1"/>
</dbReference>
<dbReference type="PANTHER" id="PTHR35893">
    <property type="entry name" value="INNER MEMBRANE PROTEIN-RELATED"/>
    <property type="match status" value="1"/>
</dbReference>
<sequence>MTIQEQLEILRKDVATLTQTLGEYGKAQKEAAAASARSKAEQLRSDAEAGLHEAEERARRAYAGAEAKVQENPGAALAIAGGVGFLIGLFMSRR</sequence>
<dbReference type="AlphaFoldDB" id="A0A6L7GAH1"/>
<organism evidence="3 4">
    <name type="scientific">Pseudooceanicola albus</name>
    <dbReference type="NCBI Taxonomy" id="2692189"/>
    <lineage>
        <taxon>Bacteria</taxon>
        <taxon>Pseudomonadati</taxon>
        <taxon>Pseudomonadota</taxon>
        <taxon>Alphaproteobacteria</taxon>
        <taxon>Rhodobacterales</taxon>
        <taxon>Paracoccaceae</taxon>
        <taxon>Pseudooceanicola</taxon>
    </lineage>
</organism>
<feature type="compositionally biased region" description="Basic and acidic residues" evidence="1">
    <location>
        <begin position="38"/>
        <end position="55"/>
    </location>
</feature>
<feature type="region of interest" description="Disordered" evidence="1">
    <location>
        <begin position="35"/>
        <end position="55"/>
    </location>
</feature>
<evidence type="ECO:0000313" key="3">
    <source>
        <dbReference type="EMBL" id="MXN20538.1"/>
    </source>
</evidence>
<name>A0A6L7GAH1_9RHOB</name>
<feature type="domain" description="DUF883" evidence="2">
    <location>
        <begin position="69"/>
        <end position="94"/>
    </location>
</feature>
<evidence type="ECO:0000256" key="1">
    <source>
        <dbReference type="SAM" id="MobiDB-lite"/>
    </source>
</evidence>
<keyword evidence="4" id="KW-1185">Reference proteome</keyword>
<comment type="caution">
    <text evidence="3">The sequence shown here is derived from an EMBL/GenBank/DDBJ whole genome shotgun (WGS) entry which is preliminary data.</text>
</comment>
<dbReference type="EMBL" id="WUMU01000030">
    <property type="protein sequence ID" value="MXN20538.1"/>
    <property type="molecule type" value="Genomic_DNA"/>
</dbReference>